<evidence type="ECO:0000256" key="8">
    <source>
        <dbReference type="ARBA" id="ARBA00022553"/>
    </source>
</evidence>
<comment type="subcellular location">
    <subcellularLocation>
        <location evidence="2">Cytoplasm</location>
        <location evidence="2">Perinuclear region</location>
    </subcellularLocation>
</comment>
<dbReference type="PROSITE" id="PS50275">
    <property type="entry name" value="SAC"/>
    <property type="match status" value="1"/>
</dbReference>
<proteinExistence type="inferred from homology"/>
<dbReference type="GO" id="GO:0046856">
    <property type="term" value="P:phosphatidylinositol dephosphorylation"/>
    <property type="evidence" value="ECO:0007669"/>
    <property type="project" value="InterPro"/>
</dbReference>
<evidence type="ECO:0000256" key="5">
    <source>
        <dbReference type="ARBA" id="ARBA00013044"/>
    </source>
</evidence>
<evidence type="ECO:0000256" key="14">
    <source>
        <dbReference type="ARBA" id="ARBA00062418"/>
    </source>
</evidence>
<dbReference type="GO" id="GO:0048488">
    <property type="term" value="P:synaptic vesicle endocytosis"/>
    <property type="evidence" value="ECO:0007669"/>
    <property type="project" value="TreeGrafter"/>
</dbReference>
<evidence type="ECO:0000256" key="11">
    <source>
        <dbReference type="ARBA" id="ARBA00022884"/>
    </source>
</evidence>
<comment type="caution">
    <text evidence="19">The sequence shown here is derived from an EMBL/GenBank/DDBJ whole genome shotgun (WGS) entry which is preliminary data.</text>
</comment>
<dbReference type="InterPro" id="IPR015047">
    <property type="entry name" value="SYNJ1/2_RRM"/>
</dbReference>
<feature type="compositionally biased region" description="Pro residues" evidence="17">
    <location>
        <begin position="1405"/>
        <end position="1414"/>
    </location>
</feature>
<dbReference type="GO" id="GO:0004439">
    <property type="term" value="F:phosphatidylinositol-4,5-bisphosphate 5-phosphatase activity"/>
    <property type="evidence" value="ECO:0007669"/>
    <property type="project" value="UniProtKB-EC"/>
</dbReference>
<dbReference type="SUPFAM" id="SSF54928">
    <property type="entry name" value="RNA-binding domain, RBD"/>
    <property type="match status" value="1"/>
</dbReference>
<name>A0A6A4T0T0_SCOMX</name>
<evidence type="ECO:0000256" key="13">
    <source>
        <dbReference type="ARBA" id="ARBA00053493"/>
    </source>
</evidence>
<dbReference type="InterPro" id="IPR000300">
    <property type="entry name" value="IPPc"/>
</dbReference>
<dbReference type="SMART" id="SM00128">
    <property type="entry name" value="IPPc"/>
    <property type="match status" value="1"/>
</dbReference>
<evidence type="ECO:0000313" key="19">
    <source>
        <dbReference type="EMBL" id="KAF0038665.1"/>
    </source>
</evidence>
<keyword evidence="10" id="KW-0378">Hydrolase</keyword>
<dbReference type="GO" id="GO:0017124">
    <property type="term" value="F:SH3 domain binding"/>
    <property type="evidence" value="ECO:0007669"/>
    <property type="project" value="TreeGrafter"/>
</dbReference>
<sequence>MAFSKGYRIYHKLDPPPYSVIVETRTREECLMFESGAVAVLSAAEKEAIKNTYTKIVDAYGILGVLRLNLGDSMLHSLVVVTGCSSVGKVQDSEVFRVTQTDFISLKNDPGDEDRIAEVRKVLSSGHFYFAWSSSGISMDLSLNAHRRILEDITDNRFFWNQSLHLHLKHYGVNCDDWLLRLMCGGVEIRTIYAGHKQAKACIFSRLSSERAGTRFNVRGTNDDGQVANFVETEQVIFLDDKVSSFIQIRGSIPLFWEQPGIQQTLNLYKTNPPASVRLHIMGLYCMCVFSRHFAALRKLYGKQVIINLLGSKEGEHMLSKAFQSHLKASEHVAAVKMVNFDYHQNVKGGKADKLHSVLKPQLGKFMDECGFFYYSGETGITRTQGGTIRTNCLDCLDRTNSVQAYFALEMLPKQLEEMSLTEKPQLVARFQEVFRTMWSVNGDSVSKIYAGTGALDGKAKVGKLKDGARSVTRTIQNNFFDSSKQEAIDILRLGSTLNSDLADKARALLTTSSLYASPRVLLGMCQNYHKYTRPRQIRVGVGTWNVNGGKQFRSIAFRNQTLNDWLLDAPKKAGHPEFQDSKANPIDIFAVGFEEMVELNAGNIVSASTTNQKLWAAELQKNLSRDHKYVLLASEQLVGVCLFVFIRPQHAPFIRDVAVDTVKTGMGGATGNKGGVAIRLLFHTTSICFVCSHFAAGQSQVKERNDDYSEITRRLSFPMGRLLYSHDYVFWCGDFNYRINLPNEEVKELIKQQSWDALTAGDQLLDQKNAGLVFRGFIEGKLDFAPTYKYDLFSEDYDTSEKCRTPAWTDRILWKRRKWNFDKTAEEMNVVVAGSTSGESEDDPDNPWSPGALKYYGRAELKTSDHRPVVAIMDVDILEVDPEARHQVYKDVIALQGPPDGTILVSLCTSGPEDYFGDALIDELLDKFTNFGEVILIRFVEEKMWVTFLEGYSALAALSLSASTVLGKVIDVRLKSPGWIKSLEEEMSVDRICGTIPMSASSTLLAEDTDMGDDDYDMEGDVDDEVEEILPQHLQPGAGAGPGSSPLPSPRGSPCPSPTHGEPSAPSRPSRGLQPSRPSQGPPPLGPPPAVRPQVQMQAPMQPQTTAPSYQSQLPPPMQPTLQAPLQPQQAGPHPPAAAAAAAAAPAGPPQGLASPKPPPRSRSSHALPPDAAKSETAPAAQTNGLNGIPNEAQWKPDPFDTLSSDFLSSSSSRRATQSLSRGSSLRAPPSAPTLSMFNSSTLPSSFSLQSSALSDLRPLGSSSSSSSSLSTPSPFASSLLPPPPVPSRSRSQEALRASPCPFPAEPLPVRPSSTNPFTGPLAQQQHARSLTPDFSVQCPSMAPNPQRPMPALTQPLIPTPAAAPTSQLQRTMSLFGPSSTLNPTTPAPLFPFAPAPVPALPLAPPSSVPPEGKPTKQWVTFDDDLDFPPTTKTPQNFPPNSLVPRTRTQPSRSVFDSEPDWLSAAPSAFPTFPLPVPTRTATANPKLPEGSGDGCFFPRESTER</sequence>
<feature type="domain" description="SAC" evidence="18">
    <location>
        <begin position="119"/>
        <end position="452"/>
    </location>
</feature>
<comment type="catalytic activity">
    <reaction evidence="1">
        <text>a 1,2-diacyl-sn-glycero-3-phospho-(1D-myo-inositol-4,5-bisphosphate) + H2O = a 1,2-diacyl-sn-glycero-3-phospho-(1D-myo-inositol 4-phosphate) + phosphate</text>
        <dbReference type="Rhea" id="RHEA:22764"/>
        <dbReference type="ChEBI" id="CHEBI:15377"/>
        <dbReference type="ChEBI" id="CHEBI:43474"/>
        <dbReference type="ChEBI" id="CHEBI:58178"/>
        <dbReference type="ChEBI" id="CHEBI:58456"/>
        <dbReference type="EC" id="3.1.3.36"/>
    </reaction>
</comment>
<reference evidence="19 20" key="1">
    <citation type="submission" date="2019-06" db="EMBL/GenBank/DDBJ databases">
        <title>Draft genomes of female and male turbot (Scophthalmus maximus).</title>
        <authorList>
            <person name="Xu H."/>
            <person name="Xu X.-W."/>
            <person name="Shao C."/>
            <person name="Chen S."/>
        </authorList>
    </citation>
    <scope>NUCLEOTIDE SEQUENCE [LARGE SCALE GENOMIC DNA]</scope>
    <source>
        <strain evidence="19">Ysfricsl-2016a</strain>
        <tissue evidence="19">Blood</tissue>
    </source>
</reference>
<keyword evidence="8" id="KW-0597">Phosphoprotein</keyword>
<dbReference type="EC" id="3.1.3.36" evidence="5"/>
<evidence type="ECO:0000313" key="20">
    <source>
        <dbReference type="Proteomes" id="UP000438429"/>
    </source>
</evidence>
<keyword evidence="7" id="KW-0963">Cytoplasm</keyword>
<dbReference type="GO" id="GO:0098793">
    <property type="term" value="C:presynapse"/>
    <property type="evidence" value="ECO:0007669"/>
    <property type="project" value="GOC"/>
</dbReference>
<dbReference type="PANTHER" id="PTHR11200">
    <property type="entry name" value="INOSITOL 5-PHOSPHATASE"/>
    <property type="match status" value="1"/>
</dbReference>
<gene>
    <name evidence="19" type="ORF">F2P81_009149</name>
</gene>
<feature type="compositionally biased region" description="Pro residues" evidence="17">
    <location>
        <begin position="1302"/>
        <end position="1311"/>
    </location>
</feature>
<feature type="compositionally biased region" description="Low complexity" evidence="17">
    <location>
        <begin position="1236"/>
        <end position="1281"/>
    </location>
</feature>
<feature type="compositionally biased region" description="Low complexity" evidence="17">
    <location>
        <begin position="1093"/>
        <end position="1109"/>
    </location>
</feature>
<dbReference type="FunFam" id="3.60.10.10:FF:000003">
    <property type="entry name" value="Synaptojanin-1 isoform 1"/>
    <property type="match status" value="1"/>
</dbReference>
<dbReference type="InterPro" id="IPR035979">
    <property type="entry name" value="RBD_domain_sf"/>
</dbReference>
<dbReference type="InterPro" id="IPR002013">
    <property type="entry name" value="SAC_dom"/>
</dbReference>
<feature type="compositionally biased region" description="Low complexity" evidence="17">
    <location>
        <begin position="1204"/>
        <end position="1223"/>
    </location>
</feature>
<feature type="compositionally biased region" description="Low complexity" evidence="17">
    <location>
        <begin position="1121"/>
        <end position="1156"/>
    </location>
</feature>
<dbReference type="GO" id="GO:0048471">
    <property type="term" value="C:perinuclear region of cytoplasm"/>
    <property type="evidence" value="ECO:0007669"/>
    <property type="project" value="UniProtKB-SubCell"/>
</dbReference>
<evidence type="ECO:0000256" key="17">
    <source>
        <dbReference type="SAM" id="MobiDB-lite"/>
    </source>
</evidence>
<dbReference type="GO" id="GO:0003723">
    <property type="term" value="F:RNA binding"/>
    <property type="evidence" value="ECO:0007669"/>
    <property type="project" value="UniProtKB-KW"/>
</dbReference>
<dbReference type="Gene3D" id="3.30.70.330">
    <property type="match status" value="1"/>
</dbReference>
<dbReference type="EMBL" id="VEVO01000008">
    <property type="protein sequence ID" value="KAF0038665.1"/>
    <property type="molecule type" value="Genomic_DNA"/>
</dbReference>
<keyword evidence="11" id="KW-0694">RNA-binding</keyword>
<dbReference type="Proteomes" id="UP000438429">
    <property type="component" value="Unassembled WGS sequence"/>
</dbReference>
<organism evidence="19 20">
    <name type="scientific">Scophthalmus maximus</name>
    <name type="common">Turbot</name>
    <name type="synonym">Psetta maxima</name>
    <dbReference type="NCBI Taxonomy" id="52904"/>
    <lineage>
        <taxon>Eukaryota</taxon>
        <taxon>Metazoa</taxon>
        <taxon>Chordata</taxon>
        <taxon>Craniata</taxon>
        <taxon>Vertebrata</taxon>
        <taxon>Euteleostomi</taxon>
        <taxon>Actinopterygii</taxon>
        <taxon>Neopterygii</taxon>
        <taxon>Teleostei</taxon>
        <taxon>Neoteleostei</taxon>
        <taxon>Acanthomorphata</taxon>
        <taxon>Carangaria</taxon>
        <taxon>Pleuronectiformes</taxon>
        <taxon>Pleuronectoidei</taxon>
        <taxon>Scophthalmidae</taxon>
        <taxon>Scophthalmus</taxon>
    </lineage>
</organism>
<evidence type="ECO:0000256" key="7">
    <source>
        <dbReference type="ARBA" id="ARBA00022490"/>
    </source>
</evidence>
<dbReference type="InterPro" id="IPR036691">
    <property type="entry name" value="Endo/exonu/phosph_ase_sf"/>
</dbReference>
<evidence type="ECO:0000256" key="10">
    <source>
        <dbReference type="ARBA" id="ARBA00022801"/>
    </source>
</evidence>
<comment type="subunit">
    <text evidence="14">Interacts with ASH/GRB2. Interacts with PACSIN1, PACSIN2 and PACSIN3. Interacts with AMPH, SH3GL1, SH3GL2 and SH3GL3. Interacts with MYO1E (via SH3 domain). Interacts with BIN1 and DNM1. Interacts with EPS15.</text>
</comment>
<comment type="function">
    <text evidence="13">Phosphatase that acts on various phosphoinositides, including phosphatidylinositol 4-phosphate, phosphatidylinositol (4,5)-bisphosphate and phosphatidylinositol (3,4,5)-trisphosphate. Has a role in clathrin-mediated endocytosis. Hydrolyzes PIP2 bound to actin regulatory proteins resulting in the rearrangement of actin filaments downstream of tyrosine kinase and ASH/GRB2.</text>
</comment>
<keyword evidence="6" id="KW-0488">Methylation</keyword>
<keyword evidence="9" id="KW-0254">Endocytosis</keyword>
<protein>
    <recommendedName>
        <fullName evidence="15">Synaptojanin-1</fullName>
        <ecNumber evidence="5">3.1.3.36</ecNumber>
    </recommendedName>
    <alternativeName>
        <fullName evidence="16">Synaptic inositol 1,4,5-trisphosphate 5-phosphatase 1</fullName>
    </alternativeName>
</protein>
<dbReference type="Pfam" id="PF22669">
    <property type="entry name" value="Exo_endo_phos2"/>
    <property type="match status" value="1"/>
</dbReference>
<dbReference type="SMART" id="SM01165">
    <property type="entry name" value="DUF1866"/>
    <property type="match status" value="1"/>
</dbReference>
<evidence type="ECO:0000256" key="16">
    <source>
        <dbReference type="ARBA" id="ARBA00077888"/>
    </source>
</evidence>
<evidence type="ECO:0000256" key="12">
    <source>
        <dbReference type="ARBA" id="ARBA00023098"/>
    </source>
</evidence>
<dbReference type="FunFam" id="3.30.70.330:FF:000076">
    <property type="entry name" value="Synaptojanin-1 isoform 1"/>
    <property type="match status" value="1"/>
</dbReference>
<comment type="similarity">
    <text evidence="3">Belongs to the synaptojanin family.</text>
</comment>
<evidence type="ECO:0000256" key="9">
    <source>
        <dbReference type="ARBA" id="ARBA00022583"/>
    </source>
</evidence>
<feature type="compositionally biased region" description="Pro residues" evidence="17">
    <location>
        <begin position="1046"/>
        <end position="1058"/>
    </location>
</feature>
<feature type="compositionally biased region" description="Polar residues" evidence="17">
    <location>
        <begin position="1313"/>
        <end position="1340"/>
    </location>
</feature>
<evidence type="ECO:0000256" key="6">
    <source>
        <dbReference type="ARBA" id="ARBA00022481"/>
    </source>
</evidence>
<evidence type="ECO:0000256" key="2">
    <source>
        <dbReference type="ARBA" id="ARBA00004556"/>
    </source>
</evidence>
<evidence type="ECO:0000256" key="1">
    <source>
        <dbReference type="ARBA" id="ARBA00001786"/>
    </source>
</evidence>
<feature type="region of interest" description="Disordered" evidence="17">
    <location>
        <begin position="1405"/>
        <end position="1506"/>
    </location>
</feature>
<feature type="compositionally biased region" description="Pro residues" evidence="17">
    <location>
        <begin position="1081"/>
        <end position="1092"/>
    </location>
</feature>
<feature type="region of interest" description="Disordered" evidence="17">
    <location>
        <begin position="1034"/>
        <end position="1368"/>
    </location>
</feature>
<dbReference type="Pfam" id="PF02383">
    <property type="entry name" value="Syja_N"/>
    <property type="match status" value="1"/>
</dbReference>
<dbReference type="InterPro" id="IPR012677">
    <property type="entry name" value="Nucleotide-bd_a/b_plait_sf"/>
</dbReference>
<accession>A0A6A4T0T0</accession>
<dbReference type="PANTHER" id="PTHR11200:SF257">
    <property type="entry name" value="PHOSPHOINOSITIDE 5-PHOSPHATASE"/>
    <property type="match status" value="1"/>
</dbReference>
<dbReference type="Gene3D" id="3.60.10.10">
    <property type="entry name" value="Endonuclease/exonuclease/phosphatase"/>
    <property type="match status" value="1"/>
</dbReference>
<dbReference type="Pfam" id="PF08952">
    <property type="entry name" value="DUF1866"/>
    <property type="match status" value="1"/>
</dbReference>
<evidence type="ECO:0000256" key="4">
    <source>
        <dbReference type="ARBA" id="ARBA00009678"/>
    </source>
</evidence>
<comment type="similarity">
    <text evidence="4">In the central section; belongs to the inositol 1,4,5-trisphosphate 5-phosphatase family.</text>
</comment>
<evidence type="ECO:0000256" key="15">
    <source>
        <dbReference type="ARBA" id="ARBA00071146"/>
    </source>
</evidence>
<dbReference type="InterPro" id="IPR046985">
    <property type="entry name" value="IP5"/>
</dbReference>
<dbReference type="SUPFAM" id="SSF56219">
    <property type="entry name" value="DNase I-like"/>
    <property type="match status" value="1"/>
</dbReference>
<evidence type="ECO:0000259" key="18">
    <source>
        <dbReference type="PROSITE" id="PS50275"/>
    </source>
</evidence>
<keyword evidence="12" id="KW-0443">Lipid metabolism</keyword>
<evidence type="ECO:0000256" key="3">
    <source>
        <dbReference type="ARBA" id="ARBA00008943"/>
    </source>
</evidence>